<evidence type="ECO:0000313" key="3">
    <source>
        <dbReference type="Proteomes" id="UP001146120"/>
    </source>
</evidence>
<organism evidence="2 3">
    <name type="scientific">Lagenidium giganteum</name>
    <dbReference type="NCBI Taxonomy" id="4803"/>
    <lineage>
        <taxon>Eukaryota</taxon>
        <taxon>Sar</taxon>
        <taxon>Stramenopiles</taxon>
        <taxon>Oomycota</taxon>
        <taxon>Peronosporomycetes</taxon>
        <taxon>Pythiales</taxon>
        <taxon>Pythiaceae</taxon>
    </lineage>
</organism>
<proteinExistence type="predicted"/>
<keyword evidence="1" id="KW-0812">Transmembrane</keyword>
<protein>
    <submittedName>
        <fullName evidence="2">Uncharacterized protein</fullName>
    </submittedName>
</protein>
<keyword evidence="3" id="KW-1185">Reference proteome</keyword>
<name>A0AAV2YNP6_9STRA</name>
<dbReference type="InterPro" id="IPR010530">
    <property type="entry name" value="B12D"/>
</dbReference>
<keyword evidence="1" id="KW-0472">Membrane</keyword>
<reference evidence="2" key="1">
    <citation type="submission" date="2022-11" db="EMBL/GenBank/DDBJ databases">
        <authorList>
            <person name="Morgan W.R."/>
            <person name="Tartar A."/>
        </authorList>
    </citation>
    <scope>NUCLEOTIDE SEQUENCE</scope>
    <source>
        <strain evidence="2">ARSEF 373</strain>
    </source>
</reference>
<gene>
    <name evidence="2" type="ORF">N0F65_001693</name>
</gene>
<evidence type="ECO:0000313" key="2">
    <source>
        <dbReference type="EMBL" id="DAZ95091.1"/>
    </source>
</evidence>
<feature type="transmembrane region" description="Helical" evidence="1">
    <location>
        <begin position="20"/>
        <end position="43"/>
    </location>
</feature>
<keyword evidence="1" id="KW-1133">Transmembrane helix</keyword>
<dbReference type="Proteomes" id="UP001146120">
    <property type="component" value="Unassembled WGS sequence"/>
</dbReference>
<reference evidence="2" key="2">
    <citation type="journal article" date="2023" name="Microbiol Resour">
        <title>Decontamination and Annotation of the Draft Genome Sequence of the Oomycete Lagenidium giganteum ARSEF 373.</title>
        <authorList>
            <person name="Morgan W.R."/>
            <person name="Tartar A."/>
        </authorList>
    </citation>
    <scope>NUCLEOTIDE SEQUENCE</scope>
    <source>
        <strain evidence="2">ARSEF 373</strain>
    </source>
</reference>
<evidence type="ECO:0000256" key="1">
    <source>
        <dbReference type="SAM" id="Phobius"/>
    </source>
</evidence>
<sequence>MASRIASKAKPSRWLSDPATYPLIFCISVGSALCLSVGVRHLTSSPDVKWNRKVRMNPELAIKDQNDWMSHREGLKNLVENPVNRSKK</sequence>
<comment type="caution">
    <text evidence="2">The sequence shown here is derived from an EMBL/GenBank/DDBJ whole genome shotgun (WGS) entry which is preliminary data.</text>
</comment>
<dbReference type="Pfam" id="PF06522">
    <property type="entry name" value="B12D"/>
    <property type="match status" value="1"/>
</dbReference>
<accession>A0AAV2YNP6</accession>
<dbReference type="EMBL" id="DAKRPA010000218">
    <property type="protein sequence ID" value="DAZ95091.1"/>
    <property type="molecule type" value="Genomic_DNA"/>
</dbReference>
<dbReference type="AlphaFoldDB" id="A0AAV2YNP6"/>